<evidence type="ECO:0000256" key="5">
    <source>
        <dbReference type="SAM" id="MobiDB-lite"/>
    </source>
</evidence>
<evidence type="ECO:0000259" key="7">
    <source>
        <dbReference type="PROSITE" id="PS50983"/>
    </source>
</evidence>
<evidence type="ECO:0000256" key="1">
    <source>
        <dbReference type="ARBA" id="ARBA00004193"/>
    </source>
</evidence>
<evidence type="ECO:0000256" key="3">
    <source>
        <dbReference type="ARBA" id="ARBA00022448"/>
    </source>
</evidence>
<dbReference type="AlphaFoldDB" id="A0A941IDD4"/>
<evidence type="ECO:0000256" key="6">
    <source>
        <dbReference type="SAM" id="SignalP"/>
    </source>
</evidence>
<evidence type="ECO:0000313" key="8">
    <source>
        <dbReference type="EMBL" id="MBR7798287.1"/>
    </source>
</evidence>
<feature type="domain" description="Fe/B12 periplasmic-binding" evidence="7">
    <location>
        <begin position="63"/>
        <end position="322"/>
    </location>
</feature>
<accession>A0A941IDD4</accession>
<feature type="chain" id="PRO_5037222023" evidence="6">
    <location>
        <begin position="19"/>
        <end position="322"/>
    </location>
</feature>
<name>A0A941IDD4_9BACI</name>
<dbReference type="Gene3D" id="3.40.50.1980">
    <property type="entry name" value="Nitrogenase molybdenum iron protein domain"/>
    <property type="match status" value="2"/>
</dbReference>
<dbReference type="PROSITE" id="PS50983">
    <property type="entry name" value="FE_B12_PBP"/>
    <property type="match status" value="1"/>
</dbReference>
<dbReference type="PANTHER" id="PTHR30532:SF28">
    <property type="entry name" value="PETROBACTIN-BINDING PROTEIN YCLQ"/>
    <property type="match status" value="1"/>
</dbReference>
<dbReference type="GO" id="GO:0030288">
    <property type="term" value="C:outer membrane-bounded periplasmic space"/>
    <property type="evidence" value="ECO:0007669"/>
    <property type="project" value="TreeGrafter"/>
</dbReference>
<dbReference type="EMBL" id="JAGSOT010000108">
    <property type="protein sequence ID" value="MBR7798287.1"/>
    <property type="molecule type" value="Genomic_DNA"/>
</dbReference>
<dbReference type="InterPro" id="IPR002491">
    <property type="entry name" value="ABC_transptr_periplasmic_BD"/>
</dbReference>
<comment type="subcellular location">
    <subcellularLocation>
        <location evidence="1">Cell membrane</location>
        <topology evidence="1">Lipid-anchor</topology>
    </subcellularLocation>
</comment>
<dbReference type="PROSITE" id="PS51257">
    <property type="entry name" value="PROKAR_LIPOPROTEIN"/>
    <property type="match status" value="1"/>
</dbReference>
<proteinExistence type="inferred from homology"/>
<keyword evidence="4 6" id="KW-0732">Signal</keyword>
<comment type="caution">
    <text evidence="8">The sequence shown here is derived from an EMBL/GenBank/DDBJ whole genome shotgun (WGS) entry which is preliminary data.</text>
</comment>
<comment type="similarity">
    <text evidence="2">Belongs to the bacterial solute-binding protein 8 family.</text>
</comment>
<feature type="region of interest" description="Disordered" evidence="5">
    <location>
        <begin position="24"/>
        <end position="45"/>
    </location>
</feature>
<dbReference type="CDD" id="cd01140">
    <property type="entry name" value="FatB"/>
    <property type="match status" value="1"/>
</dbReference>
<keyword evidence="9" id="KW-1185">Reference proteome</keyword>
<evidence type="ECO:0000256" key="4">
    <source>
        <dbReference type="ARBA" id="ARBA00022729"/>
    </source>
</evidence>
<dbReference type="GO" id="GO:1901678">
    <property type="term" value="P:iron coordination entity transport"/>
    <property type="evidence" value="ECO:0007669"/>
    <property type="project" value="UniProtKB-ARBA"/>
</dbReference>
<dbReference type="GO" id="GO:0005886">
    <property type="term" value="C:plasma membrane"/>
    <property type="evidence" value="ECO:0007669"/>
    <property type="project" value="UniProtKB-SubCell"/>
</dbReference>
<feature type="signal peptide" evidence="6">
    <location>
        <begin position="1"/>
        <end position="18"/>
    </location>
</feature>
<dbReference type="InterPro" id="IPR033870">
    <property type="entry name" value="FatB"/>
</dbReference>
<dbReference type="PANTHER" id="PTHR30532">
    <property type="entry name" value="IRON III DICITRATE-BINDING PERIPLASMIC PROTEIN"/>
    <property type="match status" value="1"/>
</dbReference>
<reference evidence="8" key="1">
    <citation type="submission" date="2021-04" db="EMBL/GenBank/DDBJ databases">
        <title>Isolation and polyphasic classification of algal microorganism.</title>
        <authorList>
            <person name="Wang S."/>
        </authorList>
    </citation>
    <scope>NUCLEOTIDE SEQUENCE</scope>
    <source>
        <strain evidence="8">720a</strain>
    </source>
</reference>
<dbReference type="RefSeq" id="WP_121604489.1">
    <property type="nucleotide sequence ID" value="NZ_BAAACY010000022.1"/>
</dbReference>
<dbReference type="Pfam" id="PF01497">
    <property type="entry name" value="Peripla_BP_2"/>
    <property type="match status" value="1"/>
</dbReference>
<sequence length="322" mass="35476">MKKLLLLLFMSIMVFALAACGSDEEKSSDEGNSGSKEKETAETENIKITQELGDTEVPQNPEKVVVFDYGVLDSLDKLGVEVAGVAKGNIPSYLEKYEGEEYENIGSLKEPDFEKIAEIDPDVIFISGRQSSVYDQLSELAPTVYLGVDTTRYMESFKENMSTLGKIFDKQSEVEEELATIDESIAGIQEKAKQADENALIILANDDKISAYGPSSRFGIIHDVFNVPAVDKDIEASTHGQNVSFEYVVEKNPDLLYVIDRSAAIGEESSAKQIVENELVQGTKAYENDNIVYLDPEFWYLSGGGLVSVQGMVDEIQASLEK</sequence>
<dbReference type="SUPFAM" id="SSF53807">
    <property type="entry name" value="Helical backbone' metal receptor"/>
    <property type="match status" value="1"/>
</dbReference>
<organism evidence="8 9">
    <name type="scientific">Virgibacillus salarius</name>
    <dbReference type="NCBI Taxonomy" id="447199"/>
    <lineage>
        <taxon>Bacteria</taxon>
        <taxon>Bacillati</taxon>
        <taxon>Bacillota</taxon>
        <taxon>Bacilli</taxon>
        <taxon>Bacillales</taxon>
        <taxon>Bacillaceae</taxon>
        <taxon>Virgibacillus</taxon>
    </lineage>
</organism>
<evidence type="ECO:0000313" key="9">
    <source>
        <dbReference type="Proteomes" id="UP000675284"/>
    </source>
</evidence>
<dbReference type="InterPro" id="IPR051313">
    <property type="entry name" value="Bact_iron-sidero_bind"/>
</dbReference>
<evidence type="ECO:0000256" key="2">
    <source>
        <dbReference type="ARBA" id="ARBA00008814"/>
    </source>
</evidence>
<dbReference type="Proteomes" id="UP000675284">
    <property type="component" value="Unassembled WGS sequence"/>
</dbReference>
<protein>
    <submittedName>
        <fullName evidence="8">Siderophore ABC transporter substrate-binding protein</fullName>
    </submittedName>
</protein>
<gene>
    <name evidence="8" type="ORF">KCX74_19935</name>
</gene>
<keyword evidence="3" id="KW-0813">Transport</keyword>